<feature type="non-terminal residue" evidence="1">
    <location>
        <position position="1"/>
    </location>
</feature>
<reference evidence="1" key="1">
    <citation type="submission" date="2016-05" db="EMBL/GenBank/DDBJ databases">
        <authorList>
            <person name="Lavstsen T."/>
            <person name="Jespersen J.S."/>
        </authorList>
    </citation>
    <scope>NUCLEOTIDE SEQUENCE</scope>
    <source>
        <tissue evidence="1">Brain</tissue>
    </source>
</reference>
<sequence length="52" mass="6161">LLGYFIMVQQHPLLIHSRSFLRVCYFIDAFTQNNLQTREKETCANIYVLIKA</sequence>
<name>A0A1A8U6C0_NOTFU</name>
<dbReference type="EMBL" id="HAEJ01002674">
    <property type="protein sequence ID" value="SBS43131.1"/>
    <property type="molecule type" value="Transcribed_RNA"/>
</dbReference>
<proteinExistence type="predicted"/>
<accession>A0A1A8U6C0</accession>
<gene>
    <name evidence="1" type="primary">ANKRD22</name>
</gene>
<protein>
    <submittedName>
        <fullName evidence="1">Ankyrin repeat domain 22</fullName>
    </submittedName>
</protein>
<evidence type="ECO:0000313" key="1">
    <source>
        <dbReference type="EMBL" id="SBS43131.1"/>
    </source>
</evidence>
<organism evidence="1">
    <name type="scientific">Nothobranchius furzeri</name>
    <name type="common">Turquoise killifish</name>
    <dbReference type="NCBI Taxonomy" id="105023"/>
    <lineage>
        <taxon>Eukaryota</taxon>
        <taxon>Metazoa</taxon>
        <taxon>Chordata</taxon>
        <taxon>Craniata</taxon>
        <taxon>Vertebrata</taxon>
        <taxon>Euteleostomi</taxon>
        <taxon>Actinopterygii</taxon>
        <taxon>Neopterygii</taxon>
        <taxon>Teleostei</taxon>
        <taxon>Neoteleostei</taxon>
        <taxon>Acanthomorphata</taxon>
        <taxon>Ovalentaria</taxon>
        <taxon>Atherinomorphae</taxon>
        <taxon>Cyprinodontiformes</taxon>
        <taxon>Nothobranchiidae</taxon>
        <taxon>Nothobranchius</taxon>
    </lineage>
</organism>
<dbReference type="AlphaFoldDB" id="A0A1A8U6C0"/>
<dbReference type="EMBL" id="HADY01006926">
    <property type="protein sequence ID" value="SBP45411.1"/>
    <property type="molecule type" value="Transcribed_RNA"/>
</dbReference>
<reference evidence="1" key="2">
    <citation type="submission" date="2016-06" db="EMBL/GenBank/DDBJ databases">
        <title>The genome of a short-lived fish provides insights into sex chromosome evolution and the genetic control of aging.</title>
        <authorList>
            <person name="Reichwald K."/>
            <person name="Felder M."/>
            <person name="Petzold A."/>
            <person name="Koch P."/>
            <person name="Groth M."/>
            <person name="Platzer M."/>
        </authorList>
    </citation>
    <scope>NUCLEOTIDE SEQUENCE</scope>
    <source>
        <tissue evidence="1">Brain</tissue>
    </source>
</reference>